<dbReference type="RefSeq" id="WP_013120721.1">
    <property type="nucleotide sequence ID" value="NC_014152.1"/>
</dbReference>
<dbReference type="OrthoDB" id="9800587at2"/>
<evidence type="ECO:0000313" key="4">
    <source>
        <dbReference type="Proteomes" id="UP000002377"/>
    </source>
</evidence>
<dbReference type="STRING" id="635013.TherJR_1860"/>
<evidence type="ECO:0000313" key="3">
    <source>
        <dbReference type="EMBL" id="ADG82709.1"/>
    </source>
</evidence>
<name>D5X7Y9_THEPJ</name>
<dbReference type="NCBIfam" id="TIGR00251">
    <property type="entry name" value="DUF167 family protein"/>
    <property type="match status" value="1"/>
</dbReference>
<proteinExistence type="inferred from homology"/>
<evidence type="ECO:0000256" key="1">
    <source>
        <dbReference type="ARBA" id="ARBA00010364"/>
    </source>
</evidence>
<dbReference type="InterPro" id="IPR003746">
    <property type="entry name" value="DUF167"/>
</dbReference>
<dbReference type="SMART" id="SM01152">
    <property type="entry name" value="DUF167"/>
    <property type="match status" value="1"/>
</dbReference>
<dbReference type="Gene3D" id="3.30.1200.10">
    <property type="entry name" value="YggU-like"/>
    <property type="match status" value="1"/>
</dbReference>
<dbReference type="SUPFAM" id="SSF69786">
    <property type="entry name" value="YggU-like"/>
    <property type="match status" value="1"/>
</dbReference>
<evidence type="ECO:0000256" key="2">
    <source>
        <dbReference type="HAMAP-Rule" id="MF_00634"/>
    </source>
</evidence>
<dbReference type="HOGENOM" id="CLU_130694_6_0_9"/>
<dbReference type="HAMAP" id="MF_00634">
    <property type="entry name" value="UPF0235"/>
    <property type="match status" value="1"/>
</dbReference>
<gene>
    <name evidence="3" type="ordered locus">TherJR_1860</name>
</gene>
<dbReference type="Pfam" id="PF02594">
    <property type="entry name" value="DUF167"/>
    <property type="match status" value="1"/>
</dbReference>
<dbReference type="PANTHER" id="PTHR13420">
    <property type="entry name" value="UPF0235 PROTEIN C15ORF40"/>
    <property type="match status" value="1"/>
</dbReference>
<dbReference type="PANTHER" id="PTHR13420:SF7">
    <property type="entry name" value="UPF0235 PROTEIN C15ORF40"/>
    <property type="match status" value="1"/>
</dbReference>
<reference evidence="3 4" key="1">
    <citation type="submission" date="2010-05" db="EMBL/GenBank/DDBJ databases">
        <title>Complete sequence of Thermincola sp. JR.</title>
        <authorList>
            <consortium name="US DOE Joint Genome Institute"/>
            <person name="Lucas S."/>
            <person name="Copeland A."/>
            <person name="Lapidus A."/>
            <person name="Cheng J.-F."/>
            <person name="Bruce D."/>
            <person name="Goodwin L."/>
            <person name="Pitluck S."/>
            <person name="Chertkov O."/>
            <person name="Detter J.C."/>
            <person name="Han C."/>
            <person name="Tapia R."/>
            <person name="Land M."/>
            <person name="Hauser L."/>
            <person name="Kyrpides N."/>
            <person name="Mikhailova N."/>
            <person name="Hazen T.C."/>
            <person name="Woyke T."/>
        </authorList>
    </citation>
    <scope>NUCLEOTIDE SEQUENCE [LARGE SCALE GENOMIC DNA]</scope>
    <source>
        <strain evidence="3 4">JR</strain>
    </source>
</reference>
<organism evidence="3 4">
    <name type="scientific">Thermincola potens (strain JR)</name>
    <dbReference type="NCBI Taxonomy" id="635013"/>
    <lineage>
        <taxon>Bacteria</taxon>
        <taxon>Bacillati</taxon>
        <taxon>Bacillota</taxon>
        <taxon>Clostridia</taxon>
        <taxon>Eubacteriales</taxon>
        <taxon>Thermincolaceae</taxon>
        <taxon>Thermincola</taxon>
    </lineage>
</organism>
<dbReference type="AlphaFoldDB" id="D5X7Y9"/>
<dbReference type="GO" id="GO:0005737">
    <property type="term" value="C:cytoplasm"/>
    <property type="evidence" value="ECO:0007669"/>
    <property type="project" value="TreeGrafter"/>
</dbReference>
<dbReference type="KEGG" id="tjr:TherJR_1860"/>
<accession>D5X7Y9</accession>
<keyword evidence="4" id="KW-1185">Reference proteome</keyword>
<dbReference type="InterPro" id="IPR036591">
    <property type="entry name" value="YggU-like_sf"/>
</dbReference>
<dbReference type="Proteomes" id="UP000002377">
    <property type="component" value="Chromosome"/>
</dbReference>
<protein>
    <recommendedName>
        <fullName evidence="2">UPF0235 protein TherJR_1860</fullName>
    </recommendedName>
</protein>
<sequence>MLIIEQHSDGITFKIKVQPKASKNELKGVQGDSLKVKLTAPPVEGAANEACIRFFAELFSVAKSQVEIITGHTSRTKLLKVKGLTKEEAEKRLNLKYMIFKMRRLG</sequence>
<dbReference type="eggNOG" id="COG1872">
    <property type="taxonomic scope" value="Bacteria"/>
</dbReference>
<comment type="similarity">
    <text evidence="1 2">Belongs to the UPF0235 family.</text>
</comment>
<dbReference type="EMBL" id="CP002028">
    <property type="protein sequence ID" value="ADG82709.1"/>
    <property type="molecule type" value="Genomic_DNA"/>
</dbReference>